<dbReference type="KEGG" id="fmr:Fuma_06587"/>
<dbReference type="OrthoDB" id="9761531at2"/>
<evidence type="ECO:0000256" key="6">
    <source>
        <dbReference type="SAM" id="Phobius"/>
    </source>
</evidence>
<dbReference type="AlphaFoldDB" id="A0A1P8WS85"/>
<evidence type="ECO:0000313" key="8">
    <source>
        <dbReference type="EMBL" id="APZ96913.1"/>
    </source>
</evidence>
<keyword evidence="3 6" id="KW-0812">Transmembrane</keyword>
<keyword evidence="2" id="KW-1003">Cell membrane</keyword>
<feature type="transmembrane region" description="Helical" evidence="6">
    <location>
        <begin position="272"/>
        <end position="297"/>
    </location>
</feature>
<feature type="transmembrane region" description="Helical" evidence="6">
    <location>
        <begin position="41"/>
        <end position="57"/>
    </location>
</feature>
<evidence type="ECO:0000313" key="9">
    <source>
        <dbReference type="Proteomes" id="UP000187735"/>
    </source>
</evidence>
<dbReference type="NCBIfam" id="TIGR00360">
    <property type="entry name" value="ComEC_N-term"/>
    <property type="match status" value="1"/>
</dbReference>
<feature type="transmembrane region" description="Helical" evidence="6">
    <location>
        <begin position="545"/>
        <end position="563"/>
    </location>
</feature>
<dbReference type="InterPro" id="IPR036866">
    <property type="entry name" value="RibonucZ/Hydroxyglut_hydro"/>
</dbReference>
<feature type="transmembrane region" description="Helical" evidence="6">
    <location>
        <begin position="354"/>
        <end position="370"/>
    </location>
</feature>
<dbReference type="Proteomes" id="UP000187735">
    <property type="component" value="Chromosome"/>
</dbReference>
<feature type="transmembrane region" description="Helical" evidence="6">
    <location>
        <begin position="15"/>
        <end position="35"/>
    </location>
</feature>
<keyword evidence="9" id="KW-1185">Reference proteome</keyword>
<name>A0A1P8WS85_9PLAN</name>
<dbReference type="Pfam" id="PF13567">
    <property type="entry name" value="DUF4131"/>
    <property type="match status" value="1"/>
</dbReference>
<dbReference type="InterPro" id="IPR004477">
    <property type="entry name" value="ComEC_N"/>
</dbReference>
<dbReference type="CDD" id="cd07731">
    <property type="entry name" value="ComA-like_MBL-fold"/>
    <property type="match status" value="1"/>
</dbReference>
<feature type="transmembrane region" description="Helical" evidence="6">
    <location>
        <begin position="330"/>
        <end position="347"/>
    </location>
</feature>
<dbReference type="Pfam" id="PF03772">
    <property type="entry name" value="Competence"/>
    <property type="match status" value="1"/>
</dbReference>
<keyword evidence="5 6" id="KW-0472">Membrane</keyword>
<dbReference type="STRING" id="1891926.Fuma_06587"/>
<reference evidence="8 9" key="1">
    <citation type="journal article" date="2016" name="Front. Microbiol.">
        <title>Fuerstia marisgermanicae gen. nov., sp. nov., an Unusual Member of the Phylum Planctomycetes from the German Wadden Sea.</title>
        <authorList>
            <person name="Kohn T."/>
            <person name="Heuer A."/>
            <person name="Jogler M."/>
            <person name="Vollmers J."/>
            <person name="Boedeker C."/>
            <person name="Bunk B."/>
            <person name="Rast P."/>
            <person name="Borchert D."/>
            <person name="Glockner I."/>
            <person name="Freese H.M."/>
            <person name="Klenk H.P."/>
            <person name="Overmann J."/>
            <person name="Kaster A.K."/>
            <person name="Rohde M."/>
            <person name="Wiegand S."/>
            <person name="Jogler C."/>
        </authorList>
    </citation>
    <scope>NUCLEOTIDE SEQUENCE [LARGE SCALE GENOMIC DNA]</scope>
    <source>
        <strain evidence="8 9">NH11</strain>
    </source>
</reference>
<dbReference type="PANTHER" id="PTHR30619">
    <property type="entry name" value="DNA INTERNALIZATION/COMPETENCE PROTEIN COMEC/REC2"/>
    <property type="match status" value="1"/>
</dbReference>
<evidence type="ECO:0000256" key="1">
    <source>
        <dbReference type="ARBA" id="ARBA00004651"/>
    </source>
</evidence>
<dbReference type="InterPro" id="IPR025405">
    <property type="entry name" value="DUF4131"/>
</dbReference>
<dbReference type="InterPro" id="IPR001279">
    <property type="entry name" value="Metallo-B-lactamas"/>
</dbReference>
<dbReference type="GO" id="GO:0030420">
    <property type="term" value="P:establishment of competence for transformation"/>
    <property type="evidence" value="ECO:0007669"/>
    <property type="project" value="InterPro"/>
</dbReference>
<gene>
    <name evidence="8" type="ORF">Fuma_06587</name>
</gene>
<protein>
    <submittedName>
        <fullName evidence="8">ComEC family competence protein</fullName>
    </submittedName>
</protein>
<proteinExistence type="predicted"/>
<dbReference type="RefSeq" id="WP_077027874.1">
    <property type="nucleotide sequence ID" value="NZ_CP017641.1"/>
</dbReference>
<evidence type="ECO:0000256" key="4">
    <source>
        <dbReference type="ARBA" id="ARBA00022989"/>
    </source>
</evidence>
<evidence type="ECO:0000256" key="5">
    <source>
        <dbReference type="ARBA" id="ARBA00023136"/>
    </source>
</evidence>
<dbReference type="InterPro" id="IPR052159">
    <property type="entry name" value="Competence_DNA_uptake"/>
</dbReference>
<evidence type="ECO:0000256" key="2">
    <source>
        <dbReference type="ARBA" id="ARBA00022475"/>
    </source>
</evidence>
<feature type="transmembrane region" description="Helical" evidence="6">
    <location>
        <begin position="64"/>
        <end position="82"/>
    </location>
</feature>
<feature type="transmembrane region" description="Helical" evidence="6">
    <location>
        <begin position="429"/>
        <end position="450"/>
    </location>
</feature>
<organism evidence="8 9">
    <name type="scientific">Fuerstiella marisgermanici</name>
    <dbReference type="NCBI Taxonomy" id="1891926"/>
    <lineage>
        <taxon>Bacteria</taxon>
        <taxon>Pseudomonadati</taxon>
        <taxon>Planctomycetota</taxon>
        <taxon>Planctomycetia</taxon>
        <taxon>Planctomycetales</taxon>
        <taxon>Planctomycetaceae</taxon>
        <taxon>Fuerstiella</taxon>
    </lineage>
</organism>
<dbReference type="InterPro" id="IPR004797">
    <property type="entry name" value="Competence_ComEC/Rec2"/>
</dbReference>
<feature type="transmembrane region" description="Helical" evidence="6">
    <location>
        <begin position="510"/>
        <end position="533"/>
    </location>
</feature>
<feature type="transmembrane region" description="Helical" evidence="6">
    <location>
        <begin position="456"/>
        <end position="478"/>
    </location>
</feature>
<sequence length="827" mass="90298">MSAGKWQIRGESEFVLPRVAWTAVCFALGILLGSVVPHQPFLLLFVTIVWISAAWVLHRRRADVAANICLLLAVVLLGANRWQLSQHSTTKTIRNFVDDQPVLATVYGEVASLPSAHVKPSTAHSARLYGSPQQTRFQLQCRHIVVGGQPHAVGGRCQVYLDGDGSSVVSWGDQVSLTGKIDWPSSPGNPGELDFARLLERRQISGLMYVRHPDAIEMKRPVGRLNPVSWLNSLRREAQAVLVRNVDREVRPIAMALLLGERNQLPGDVEDAFIASGTMHLLAISGLHVGILCLFLLRLQNWLLVPRRRALLLTLLIAVTYAFVTDLRPSVVRATLFFAVFVAAQLLQRRQGMAGLIAVTALIMLLWQPHLVFETGAWLSFLSVAALGWVDARASSNVENSDVPFDALTVWDRLREMAGRFRKWLTHRYLQMLTILALTTPIVATTFHVISPVGMIVNVLLIPATALVLCVGFVTMFVGLLFPMAASTFGVAFSFLLRALMSVVDLSSEIYIGHLYVANAPLWFVPAYYLLLLAAIGTHRLPQRMLAISAVFVIVIAAVSATHSSDRPEGLRCTVLDVGHGSAAVLEFSSGQAILIDAGAMNRGERAAEQICSFLWHHGIERLNAIVVSHADMDHYNAVPAIPSRIPVAELITSRQVAQSDSWSVQAFLDAVDRNRIPIRMAASGLTLNHAGAQIRLLQADESQLPKDADDNAGSLVVVVEFAGRRIILPGDLEFEGAHELLRGLAPTDVLVSPHHGATSANSEQLAEVVKPHFVIVSARDATSLEHLSTVYVAAQRIYHTSESGATSVEISGDGKLTVQEHRPSAH</sequence>
<dbReference type="GO" id="GO:0005886">
    <property type="term" value="C:plasma membrane"/>
    <property type="evidence" value="ECO:0007669"/>
    <property type="project" value="UniProtKB-SubCell"/>
</dbReference>
<comment type="subcellular location">
    <subcellularLocation>
        <location evidence="1">Cell membrane</location>
        <topology evidence="1">Multi-pass membrane protein</topology>
    </subcellularLocation>
</comment>
<dbReference type="SMART" id="SM00849">
    <property type="entry name" value="Lactamase_B"/>
    <property type="match status" value="1"/>
</dbReference>
<dbReference type="Gene3D" id="3.60.15.10">
    <property type="entry name" value="Ribonuclease Z/Hydroxyacylglutathione hydrolase-like"/>
    <property type="match status" value="1"/>
</dbReference>
<dbReference type="Pfam" id="PF12706">
    <property type="entry name" value="Lactamase_B_2"/>
    <property type="match status" value="1"/>
</dbReference>
<accession>A0A1P8WS85</accession>
<keyword evidence="4 6" id="KW-1133">Transmembrane helix</keyword>
<dbReference type="InterPro" id="IPR035681">
    <property type="entry name" value="ComA-like_MBL"/>
</dbReference>
<dbReference type="SUPFAM" id="SSF56281">
    <property type="entry name" value="Metallo-hydrolase/oxidoreductase"/>
    <property type="match status" value="1"/>
</dbReference>
<evidence type="ECO:0000256" key="3">
    <source>
        <dbReference type="ARBA" id="ARBA00022692"/>
    </source>
</evidence>
<feature type="domain" description="Metallo-beta-lactamase" evidence="7">
    <location>
        <begin position="580"/>
        <end position="773"/>
    </location>
</feature>
<feature type="transmembrane region" description="Helical" evidence="6">
    <location>
        <begin position="309"/>
        <end position="324"/>
    </location>
</feature>
<dbReference type="PANTHER" id="PTHR30619:SF1">
    <property type="entry name" value="RECOMBINATION PROTEIN 2"/>
    <property type="match status" value="1"/>
</dbReference>
<dbReference type="NCBIfam" id="TIGR00361">
    <property type="entry name" value="ComEC_Rec2"/>
    <property type="match status" value="1"/>
</dbReference>
<evidence type="ECO:0000259" key="7">
    <source>
        <dbReference type="SMART" id="SM00849"/>
    </source>
</evidence>
<dbReference type="EMBL" id="CP017641">
    <property type="protein sequence ID" value="APZ96913.1"/>
    <property type="molecule type" value="Genomic_DNA"/>
</dbReference>